<evidence type="ECO:0000256" key="1">
    <source>
        <dbReference type="SAM" id="MobiDB-lite"/>
    </source>
</evidence>
<evidence type="ECO:0000313" key="2">
    <source>
        <dbReference type="EMBL" id="OIW24432.1"/>
    </source>
</evidence>
<feature type="compositionally biased region" description="Basic and acidic residues" evidence="1">
    <location>
        <begin position="175"/>
        <end position="187"/>
    </location>
</feature>
<name>A0A1J7J3N0_9PEZI</name>
<dbReference type="AlphaFoldDB" id="A0A1J7J3N0"/>
<sequence>MARVLASCVRKVPSLRETYPALKHIRLPTDPELHFRAWYTGGTNLLYICLCAERSLRMYHRSYDMLRFADYREEIGESVYIRAGLMAAGTPGPSTLLGPLWLRWPDDPENLTDDDLDLFAIPLEDRAAEVEIPLSADSERGYDSVVEEGSSSGTAHAQSEAGSTSETEALGPQDIKSEPESPDDDHVSPAGQGSSAGSGNISINFQRVDTWDLYH</sequence>
<proteinExistence type="predicted"/>
<keyword evidence="3" id="KW-1185">Reference proteome</keyword>
<feature type="compositionally biased region" description="Polar residues" evidence="1">
    <location>
        <begin position="149"/>
        <end position="167"/>
    </location>
</feature>
<feature type="region of interest" description="Disordered" evidence="1">
    <location>
        <begin position="138"/>
        <end position="202"/>
    </location>
</feature>
<dbReference type="Proteomes" id="UP000182658">
    <property type="component" value="Unassembled WGS sequence"/>
</dbReference>
<dbReference type="OrthoDB" id="10649163at2759"/>
<feature type="compositionally biased region" description="Low complexity" evidence="1">
    <location>
        <begin position="190"/>
        <end position="202"/>
    </location>
</feature>
<dbReference type="EMBL" id="KV875103">
    <property type="protein sequence ID" value="OIW24432.1"/>
    <property type="molecule type" value="Genomic_DNA"/>
</dbReference>
<gene>
    <name evidence="2" type="ORF">CONLIGDRAFT_691751</name>
</gene>
<evidence type="ECO:0000313" key="3">
    <source>
        <dbReference type="Proteomes" id="UP000182658"/>
    </source>
</evidence>
<accession>A0A1J7J3N0</accession>
<protein>
    <submittedName>
        <fullName evidence="2">Uncharacterized protein</fullName>
    </submittedName>
</protein>
<reference evidence="2 3" key="1">
    <citation type="submission" date="2016-10" db="EMBL/GenBank/DDBJ databases">
        <title>Draft genome sequence of Coniochaeta ligniaria NRRL30616, a lignocellulolytic fungus for bioabatement of inhibitors in plant biomass hydrolysates.</title>
        <authorList>
            <consortium name="DOE Joint Genome Institute"/>
            <person name="Jimenez D.J."/>
            <person name="Hector R.E."/>
            <person name="Riley R."/>
            <person name="Sun H."/>
            <person name="Grigoriev I.V."/>
            <person name="Van Elsas J.D."/>
            <person name="Nichols N.N."/>
        </authorList>
    </citation>
    <scope>NUCLEOTIDE SEQUENCE [LARGE SCALE GENOMIC DNA]</scope>
    <source>
        <strain evidence="2 3">NRRL 30616</strain>
    </source>
</reference>
<dbReference type="InParanoid" id="A0A1J7J3N0"/>
<organism evidence="2 3">
    <name type="scientific">Coniochaeta ligniaria NRRL 30616</name>
    <dbReference type="NCBI Taxonomy" id="1408157"/>
    <lineage>
        <taxon>Eukaryota</taxon>
        <taxon>Fungi</taxon>
        <taxon>Dikarya</taxon>
        <taxon>Ascomycota</taxon>
        <taxon>Pezizomycotina</taxon>
        <taxon>Sordariomycetes</taxon>
        <taxon>Sordariomycetidae</taxon>
        <taxon>Coniochaetales</taxon>
        <taxon>Coniochaetaceae</taxon>
        <taxon>Coniochaeta</taxon>
    </lineage>
</organism>